<proteinExistence type="predicted"/>
<organism evidence="3 4">
    <name type="scientific">Streptomyces sannanensis</name>
    <dbReference type="NCBI Taxonomy" id="285536"/>
    <lineage>
        <taxon>Bacteria</taxon>
        <taxon>Bacillati</taxon>
        <taxon>Actinomycetota</taxon>
        <taxon>Actinomycetes</taxon>
        <taxon>Kitasatosporales</taxon>
        <taxon>Streptomycetaceae</taxon>
        <taxon>Streptomyces</taxon>
    </lineage>
</organism>
<evidence type="ECO:0000313" key="3">
    <source>
        <dbReference type="EMBL" id="GAA3368519.1"/>
    </source>
</evidence>
<evidence type="ECO:0000256" key="1">
    <source>
        <dbReference type="SAM" id="MobiDB-lite"/>
    </source>
</evidence>
<dbReference type="EMBL" id="BAAAYL010000001">
    <property type="protein sequence ID" value="GAA3368519.1"/>
    <property type="molecule type" value="Genomic_DNA"/>
</dbReference>
<dbReference type="RefSeq" id="WP_425586147.1">
    <property type="nucleotide sequence ID" value="NZ_BAAAYL010000001.1"/>
</dbReference>
<sequence length="104" mass="11879">MPRRPGPAATARIPRHAGPPPIPARTWPALRRRQHRTPFWKGLKSHKGKTKTNGKTGKNKRYYEWDYTHGDVEVYDSKGNHLGSADPMGGKIYKPRVNGRKIRL</sequence>
<feature type="domain" description="Colicin E3-like ribonuclease" evidence="2">
    <location>
        <begin position="28"/>
        <end position="102"/>
    </location>
</feature>
<evidence type="ECO:0000259" key="2">
    <source>
        <dbReference type="Pfam" id="PF09000"/>
    </source>
</evidence>
<dbReference type="Proteomes" id="UP001499990">
    <property type="component" value="Unassembled WGS sequence"/>
</dbReference>
<keyword evidence="4" id="KW-1185">Reference proteome</keyword>
<evidence type="ECO:0000313" key="4">
    <source>
        <dbReference type="Proteomes" id="UP001499990"/>
    </source>
</evidence>
<feature type="region of interest" description="Disordered" evidence="1">
    <location>
        <begin position="81"/>
        <end position="104"/>
    </location>
</feature>
<feature type="region of interest" description="Disordered" evidence="1">
    <location>
        <begin position="1"/>
        <end position="58"/>
    </location>
</feature>
<dbReference type="SUPFAM" id="SSF63840">
    <property type="entry name" value="Ribonuclease domain of colicin E3"/>
    <property type="match status" value="1"/>
</dbReference>
<comment type="caution">
    <text evidence="3">The sequence shown here is derived from an EMBL/GenBank/DDBJ whole genome shotgun (WGS) entry which is preliminary data.</text>
</comment>
<reference evidence="4" key="1">
    <citation type="journal article" date="2019" name="Int. J. Syst. Evol. Microbiol.">
        <title>The Global Catalogue of Microorganisms (GCM) 10K type strain sequencing project: providing services to taxonomists for standard genome sequencing and annotation.</title>
        <authorList>
            <consortium name="The Broad Institute Genomics Platform"/>
            <consortium name="The Broad Institute Genome Sequencing Center for Infectious Disease"/>
            <person name="Wu L."/>
            <person name="Ma J."/>
        </authorList>
    </citation>
    <scope>NUCLEOTIDE SEQUENCE [LARGE SCALE GENOMIC DNA]</scope>
    <source>
        <strain evidence="4">JCM 9651</strain>
    </source>
</reference>
<dbReference type="InterPro" id="IPR009105">
    <property type="entry name" value="Colicin_E3_ribonuclease"/>
</dbReference>
<feature type="compositionally biased region" description="Basic residues" evidence="1">
    <location>
        <begin position="30"/>
        <end position="58"/>
    </location>
</feature>
<protein>
    <recommendedName>
        <fullName evidence="2">Colicin E3-like ribonuclease domain-containing protein</fullName>
    </recommendedName>
</protein>
<name>A0ABP6S5B9_9ACTN</name>
<dbReference type="Gene3D" id="3.10.380.10">
    <property type="entry name" value="Colicin E3-like ribonuclease domain"/>
    <property type="match status" value="1"/>
</dbReference>
<dbReference type="InterPro" id="IPR036725">
    <property type="entry name" value="ColE3_ribonuclease_sf"/>
</dbReference>
<feature type="compositionally biased region" description="Basic residues" evidence="1">
    <location>
        <begin position="93"/>
        <end position="104"/>
    </location>
</feature>
<accession>A0ABP6S5B9</accession>
<gene>
    <name evidence="3" type="ORF">GCM10020367_07190</name>
</gene>
<dbReference type="Pfam" id="PF09000">
    <property type="entry name" value="Cytotoxic"/>
    <property type="match status" value="1"/>
</dbReference>